<accession>A0A4Y7Q6B2</accession>
<keyword evidence="4" id="KW-1185">Reference proteome</keyword>
<reference evidence="3 4" key="1">
    <citation type="submission" date="2018-06" db="EMBL/GenBank/DDBJ databases">
        <title>A transcriptomic atlas of mushroom development highlights an independent origin of complex multicellularity.</title>
        <authorList>
            <consortium name="DOE Joint Genome Institute"/>
            <person name="Krizsan K."/>
            <person name="Almasi E."/>
            <person name="Merenyi Z."/>
            <person name="Sahu N."/>
            <person name="Viragh M."/>
            <person name="Koszo T."/>
            <person name="Mondo S."/>
            <person name="Kiss B."/>
            <person name="Balint B."/>
            <person name="Kues U."/>
            <person name="Barry K."/>
            <person name="Hegedus J.C."/>
            <person name="Henrissat B."/>
            <person name="Johnson J."/>
            <person name="Lipzen A."/>
            <person name="Ohm R."/>
            <person name="Nagy I."/>
            <person name="Pangilinan J."/>
            <person name="Yan J."/>
            <person name="Xiong Y."/>
            <person name="Grigoriev I.V."/>
            <person name="Hibbett D.S."/>
            <person name="Nagy L.G."/>
        </authorList>
    </citation>
    <scope>NUCLEOTIDE SEQUENCE [LARGE SCALE GENOMIC DNA]</scope>
    <source>
        <strain evidence="3 4">SZMC22713</strain>
    </source>
</reference>
<feature type="compositionally biased region" description="Low complexity" evidence="1">
    <location>
        <begin position="433"/>
        <end position="443"/>
    </location>
</feature>
<feature type="region of interest" description="Disordered" evidence="1">
    <location>
        <begin position="352"/>
        <end position="465"/>
    </location>
</feature>
<keyword evidence="2" id="KW-0472">Membrane</keyword>
<feature type="compositionally biased region" description="Low complexity" evidence="1">
    <location>
        <begin position="607"/>
        <end position="618"/>
    </location>
</feature>
<feature type="transmembrane region" description="Helical" evidence="2">
    <location>
        <begin position="111"/>
        <end position="130"/>
    </location>
</feature>
<name>A0A4Y7Q6B2_9AGAM</name>
<dbReference type="Proteomes" id="UP000294933">
    <property type="component" value="Unassembled WGS sequence"/>
</dbReference>
<feature type="transmembrane region" description="Helical" evidence="2">
    <location>
        <begin position="137"/>
        <end position="160"/>
    </location>
</feature>
<dbReference type="OrthoDB" id="3364886at2759"/>
<dbReference type="AlphaFoldDB" id="A0A4Y7Q6B2"/>
<feature type="transmembrane region" description="Helical" evidence="2">
    <location>
        <begin position="166"/>
        <end position="185"/>
    </location>
</feature>
<sequence length="648" mass="69471">MSDESPQPVVQLTSLLTSGYLPAFAIPLLLLSLILAFAGAFLTLDRTRTFAPRPDAIESIPGSWTGRVKPKTFGWFLGGGVGGLAAGYTFGVHATTFLGLLIMNNTNSSPLGTVTFLIVWSIPALFTTVLAGRFKYVALVCIGISGGATLSLALCIMLHPALLTRVVLMSIITSLSLILAVLPVARTQHAAIRTLASAVGAFGAVLSIALLAHPQILSWANAWDRLWTSNSLEWGTAAERGLDVAFCAFWGAGAACDWLLKRAFGEDPDEKWDAYLADYASNLPNRAGNFQPLQTWWDKVVGTLFPSKDSKVKPHHVPILFPTDDMLKPTTSLTHPTKEDLEIRLPDTVTPYPLPYSPHTPSRPVLSKARPSFDLSSTPPPMPMLMNKLPKRRKAPRTTSSNKRSGVQFRPLNGYSSSSDSDSGSDEDKDVLKTPGTPKGTKPWPRVRHTLERRDTGLSGTTLRHLDSERDLSSLGGADIDVKAEMVKIGAAKMQMGIDSQPEYSDLEDEDVIARTAPRSQRNTPGWQPDFIRAASQTTSDGKPITHPTTPSPPPGAVPVTPSLIGALNRIAAAQGEAFGNAAVVTSGDTSSPAIPEPVGDAPLPQPSRAAPPLSLPSTVDKPTHGKKRWEAFWKEVTAKASTGIAKV</sequence>
<evidence type="ECO:0000256" key="2">
    <source>
        <dbReference type="SAM" id="Phobius"/>
    </source>
</evidence>
<feature type="transmembrane region" description="Helical" evidence="2">
    <location>
        <begin position="192"/>
        <end position="212"/>
    </location>
</feature>
<dbReference type="STRING" id="50990.A0A4Y7Q6B2"/>
<organism evidence="3 4">
    <name type="scientific">Rickenella mellea</name>
    <dbReference type="NCBI Taxonomy" id="50990"/>
    <lineage>
        <taxon>Eukaryota</taxon>
        <taxon>Fungi</taxon>
        <taxon>Dikarya</taxon>
        <taxon>Basidiomycota</taxon>
        <taxon>Agaricomycotina</taxon>
        <taxon>Agaricomycetes</taxon>
        <taxon>Hymenochaetales</taxon>
        <taxon>Rickenellaceae</taxon>
        <taxon>Rickenella</taxon>
    </lineage>
</organism>
<feature type="transmembrane region" description="Helical" evidence="2">
    <location>
        <begin position="20"/>
        <end position="44"/>
    </location>
</feature>
<evidence type="ECO:0000256" key="1">
    <source>
        <dbReference type="SAM" id="MobiDB-lite"/>
    </source>
</evidence>
<evidence type="ECO:0000313" key="4">
    <source>
        <dbReference type="Proteomes" id="UP000294933"/>
    </source>
</evidence>
<protein>
    <recommendedName>
        <fullName evidence="5">DUF4203 domain-containing protein</fullName>
    </recommendedName>
</protein>
<proteinExistence type="predicted"/>
<evidence type="ECO:0008006" key="5">
    <source>
        <dbReference type="Google" id="ProtNLM"/>
    </source>
</evidence>
<feature type="region of interest" description="Disordered" evidence="1">
    <location>
        <begin position="585"/>
        <end position="626"/>
    </location>
</feature>
<dbReference type="EMBL" id="ML170171">
    <property type="protein sequence ID" value="TDL23193.1"/>
    <property type="molecule type" value="Genomic_DNA"/>
</dbReference>
<keyword evidence="2" id="KW-0812">Transmembrane</keyword>
<feature type="region of interest" description="Disordered" evidence="1">
    <location>
        <begin position="537"/>
        <end position="557"/>
    </location>
</feature>
<evidence type="ECO:0000313" key="3">
    <source>
        <dbReference type="EMBL" id="TDL23193.1"/>
    </source>
</evidence>
<feature type="transmembrane region" description="Helical" evidence="2">
    <location>
        <begin position="73"/>
        <end position="91"/>
    </location>
</feature>
<gene>
    <name evidence="3" type="ORF">BD410DRAFT_839101</name>
</gene>
<keyword evidence="2" id="KW-1133">Transmembrane helix</keyword>
<dbReference type="VEuPathDB" id="FungiDB:BD410DRAFT_839101"/>